<evidence type="ECO:0000313" key="5">
    <source>
        <dbReference type="Ensembl" id="ENSOTSP00005142446.1"/>
    </source>
</evidence>
<accession>A0AAZ3RM15</accession>
<dbReference type="Ensembl" id="ENSOTST00005143385.1">
    <property type="protein sequence ID" value="ENSOTSP00005142446.1"/>
    <property type="gene ID" value="ENSOTSG00005061740.1"/>
</dbReference>
<dbReference type="PANTHER" id="PTHR12764:SF4">
    <property type="entry name" value="INTRAFLAGELLAR TRANSPORT PROTEIN 122 HOMOLOG"/>
    <property type="match status" value="1"/>
</dbReference>
<dbReference type="AlphaFoldDB" id="A0AAZ3RM15"/>
<dbReference type="Proteomes" id="UP000694402">
    <property type="component" value="Unassembled WGS sequence"/>
</dbReference>
<reference evidence="5" key="2">
    <citation type="submission" date="2025-08" db="UniProtKB">
        <authorList>
            <consortium name="Ensembl"/>
        </authorList>
    </citation>
    <scope>IDENTIFICATION</scope>
</reference>
<name>A0AAZ3RM15_ONCTS</name>
<dbReference type="GO" id="GO:0030991">
    <property type="term" value="C:intraciliary transport particle A"/>
    <property type="evidence" value="ECO:0007669"/>
    <property type="project" value="TreeGrafter"/>
</dbReference>
<reference evidence="5" key="3">
    <citation type="submission" date="2025-09" db="UniProtKB">
        <authorList>
            <consortium name="Ensembl"/>
        </authorList>
    </citation>
    <scope>IDENTIFICATION</scope>
</reference>
<protein>
    <recommendedName>
        <fullName evidence="4">IFT122 second beta-propeller domain-containing protein</fullName>
    </recommendedName>
</protein>
<dbReference type="GO" id="GO:0097730">
    <property type="term" value="C:non-motile cilium"/>
    <property type="evidence" value="ECO:0007669"/>
    <property type="project" value="TreeGrafter"/>
</dbReference>
<evidence type="ECO:0000256" key="3">
    <source>
        <dbReference type="ARBA" id="ARBA00022737"/>
    </source>
</evidence>
<dbReference type="GO" id="GO:0061512">
    <property type="term" value="P:protein localization to cilium"/>
    <property type="evidence" value="ECO:0007669"/>
    <property type="project" value="TreeGrafter"/>
</dbReference>
<keyword evidence="2" id="KW-0853">WD repeat</keyword>
<evidence type="ECO:0000256" key="1">
    <source>
        <dbReference type="ARBA" id="ARBA00004120"/>
    </source>
</evidence>
<keyword evidence="3" id="KW-0677">Repeat</keyword>
<dbReference type="InterPro" id="IPR056152">
    <property type="entry name" value="Beta-prop_IFT122_2nd"/>
</dbReference>
<evidence type="ECO:0000256" key="2">
    <source>
        <dbReference type="ARBA" id="ARBA00022574"/>
    </source>
</evidence>
<proteinExistence type="predicted"/>
<dbReference type="GO" id="GO:1905515">
    <property type="term" value="P:non-motile cilium assembly"/>
    <property type="evidence" value="ECO:0007669"/>
    <property type="project" value="TreeGrafter"/>
</dbReference>
<sequence length="140" mass="16154">MYNRIKEKICRRFECNLLVVCSEHIILCQILKVFVDNPFAINLLMQSTPVRCLDMSTSCSTLAVVDEHSTCRFNDIHTKEQLFKSAPMYQCLCTSVYVPERRMFKQAFIRVRDLLCLELINSIECLCVCADGFPGEKEEG</sequence>
<reference evidence="6" key="1">
    <citation type="journal article" date="2018" name="PLoS ONE">
        <title>Chinook salmon (Oncorhynchus tshawytscha) genome and transcriptome.</title>
        <authorList>
            <person name="Christensen K.A."/>
            <person name="Leong J.S."/>
            <person name="Sakhrani D."/>
            <person name="Biagi C.A."/>
            <person name="Minkley D.R."/>
            <person name="Withler R.E."/>
            <person name="Rondeau E.B."/>
            <person name="Koop B.F."/>
            <person name="Devlin R.H."/>
        </authorList>
    </citation>
    <scope>NUCLEOTIDE SEQUENCE [LARGE SCALE GENOMIC DNA]</scope>
</reference>
<evidence type="ECO:0000313" key="6">
    <source>
        <dbReference type="Proteomes" id="UP000694402"/>
    </source>
</evidence>
<feature type="domain" description="IFT122 second beta-propeller" evidence="4">
    <location>
        <begin position="29"/>
        <end position="86"/>
    </location>
</feature>
<dbReference type="GO" id="GO:0035721">
    <property type="term" value="P:intraciliary retrograde transport"/>
    <property type="evidence" value="ECO:0007669"/>
    <property type="project" value="TreeGrafter"/>
</dbReference>
<dbReference type="PANTHER" id="PTHR12764">
    <property type="entry name" value="WD REPEAT DOMAIN-RELATED"/>
    <property type="match status" value="1"/>
</dbReference>
<comment type="subcellular location">
    <subcellularLocation>
        <location evidence="1">Cytoplasm</location>
        <location evidence="1">Cytoskeleton</location>
        <location evidence="1">Cilium basal body</location>
    </subcellularLocation>
</comment>
<keyword evidence="6" id="KW-1185">Reference proteome</keyword>
<dbReference type="InterPro" id="IPR039857">
    <property type="entry name" value="Ift122/121"/>
</dbReference>
<evidence type="ECO:0000259" key="4">
    <source>
        <dbReference type="Pfam" id="PF23377"/>
    </source>
</evidence>
<organism evidence="5 6">
    <name type="scientific">Oncorhynchus tshawytscha</name>
    <name type="common">Chinook salmon</name>
    <name type="synonym">Salmo tshawytscha</name>
    <dbReference type="NCBI Taxonomy" id="74940"/>
    <lineage>
        <taxon>Eukaryota</taxon>
        <taxon>Metazoa</taxon>
        <taxon>Chordata</taxon>
        <taxon>Craniata</taxon>
        <taxon>Vertebrata</taxon>
        <taxon>Euteleostomi</taxon>
        <taxon>Actinopterygii</taxon>
        <taxon>Neopterygii</taxon>
        <taxon>Teleostei</taxon>
        <taxon>Protacanthopterygii</taxon>
        <taxon>Salmoniformes</taxon>
        <taxon>Salmonidae</taxon>
        <taxon>Salmoninae</taxon>
        <taxon>Oncorhynchus</taxon>
    </lineage>
</organism>
<dbReference type="Pfam" id="PF23377">
    <property type="entry name" value="Beta-prop_IFT122_2nd"/>
    <property type="match status" value="1"/>
</dbReference>